<keyword evidence="5 6" id="KW-0119">Carbohydrate metabolism</keyword>
<dbReference type="RefSeq" id="WP_141810761.1">
    <property type="nucleotide sequence ID" value="NZ_VFPG01000001.1"/>
</dbReference>
<keyword evidence="3 6" id="KW-0521">NADP</keyword>
<feature type="domain" description="Glucose-6-phosphate dehydrogenase C-terminal" evidence="8">
    <location>
        <begin position="178"/>
        <end position="451"/>
    </location>
</feature>
<evidence type="ECO:0000256" key="1">
    <source>
        <dbReference type="ARBA" id="ARBA00004937"/>
    </source>
</evidence>
<comment type="caution">
    <text evidence="9">The sequence shown here is derived from an EMBL/GenBank/DDBJ whole genome shotgun (WGS) entry which is preliminary data.</text>
</comment>
<feature type="binding site" evidence="6">
    <location>
        <position position="221"/>
    </location>
    <ligand>
        <name>substrate</name>
    </ligand>
</feature>
<dbReference type="AlphaFoldDB" id="A0A543FGM6"/>
<evidence type="ECO:0000259" key="8">
    <source>
        <dbReference type="Pfam" id="PF02781"/>
    </source>
</evidence>
<comment type="function">
    <text evidence="6">Catalyzes the oxidation of glucose 6-phosphate to 6-phosphogluconolactone.</text>
</comment>
<dbReference type="Proteomes" id="UP000316331">
    <property type="component" value="Unassembled WGS sequence"/>
</dbReference>
<dbReference type="EC" id="1.1.1.49" evidence="6"/>
<evidence type="ECO:0000256" key="5">
    <source>
        <dbReference type="ARBA" id="ARBA00023277"/>
    </source>
</evidence>
<dbReference type="GO" id="GO:0050661">
    <property type="term" value="F:NADP binding"/>
    <property type="evidence" value="ECO:0007669"/>
    <property type="project" value="UniProtKB-UniRule"/>
</dbReference>
<dbReference type="OrthoDB" id="9802739at2"/>
<keyword evidence="2 6" id="KW-0313">Glucose metabolism</keyword>
<feature type="binding site" evidence="6">
    <location>
        <begin position="84"/>
        <end position="85"/>
    </location>
    <ligand>
        <name>NADP(+)</name>
        <dbReference type="ChEBI" id="CHEBI:58349"/>
    </ligand>
</feature>
<dbReference type="InterPro" id="IPR001282">
    <property type="entry name" value="G6P_DH"/>
</dbReference>
<feature type="binding site" evidence="6">
    <location>
        <position position="164"/>
    </location>
    <ligand>
        <name>substrate</name>
    </ligand>
</feature>
<dbReference type="InterPro" id="IPR022674">
    <property type="entry name" value="G6P_DH_NAD-bd"/>
</dbReference>
<dbReference type="UniPathway" id="UPA00115">
    <property type="reaction ID" value="UER00408"/>
</dbReference>
<dbReference type="GO" id="GO:0006006">
    <property type="term" value="P:glucose metabolic process"/>
    <property type="evidence" value="ECO:0007669"/>
    <property type="project" value="UniProtKB-KW"/>
</dbReference>
<dbReference type="GO" id="GO:0004345">
    <property type="term" value="F:glucose-6-phosphate dehydrogenase activity"/>
    <property type="evidence" value="ECO:0007669"/>
    <property type="project" value="UniProtKB-UniRule"/>
</dbReference>
<dbReference type="GO" id="GO:0005829">
    <property type="term" value="C:cytosol"/>
    <property type="evidence" value="ECO:0007669"/>
    <property type="project" value="TreeGrafter"/>
</dbReference>
<dbReference type="InterPro" id="IPR036291">
    <property type="entry name" value="NAD(P)-bd_dom_sf"/>
</dbReference>
<dbReference type="InterPro" id="IPR022675">
    <property type="entry name" value="G6P_DH_C"/>
</dbReference>
<keyword evidence="4 6" id="KW-0560">Oxidoreductase</keyword>
<dbReference type="EMBL" id="VFPG01000001">
    <property type="protein sequence ID" value="TQM32922.1"/>
    <property type="molecule type" value="Genomic_DNA"/>
</dbReference>
<feature type="active site" description="Proton acceptor" evidence="6">
    <location>
        <position position="226"/>
    </location>
</feature>
<dbReference type="NCBIfam" id="NF009492">
    <property type="entry name" value="PRK12853.1-3"/>
    <property type="match status" value="1"/>
</dbReference>
<name>A0A543FGM6_9NOCA</name>
<comment type="caution">
    <text evidence="6">Lacks conserved residue(s) required for the propagation of feature annotation.</text>
</comment>
<evidence type="ECO:0000256" key="3">
    <source>
        <dbReference type="ARBA" id="ARBA00022857"/>
    </source>
</evidence>
<dbReference type="PRINTS" id="PR00079">
    <property type="entry name" value="G6PDHDRGNASE"/>
</dbReference>
<dbReference type="Gene3D" id="3.30.360.10">
    <property type="entry name" value="Dihydrodipicolinate Reductase, domain 2"/>
    <property type="match status" value="1"/>
</dbReference>
<proteinExistence type="inferred from homology"/>
<dbReference type="Pfam" id="PF02781">
    <property type="entry name" value="G6PD_C"/>
    <property type="match status" value="1"/>
</dbReference>
<organism evidence="9 10">
    <name type="scientific">Nocardia bhagyanarayanae</name>
    <dbReference type="NCBI Taxonomy" id="1215925"/>
    <lineage>
        <taxon>Bacteria</taxon>
        <taxon>Bacillati</taxon>
        <taxon>Actinomycetota</taxon>
        <taxon>Actinomycetes</taxon>
        <taxon>Mycobacteriales</taxon>
        <taxon>Nocardiaceae</taxon>
        <taxon>Nocardia</taxon>
    </lineage>
</organism>
<accession>A0A543FGM6</accession>
<dbReference type="Gene3D" id="3.40.50.720">
    <property type="entry name" value="NAD(P)-binding Rossmann-like Domain"/>
    <property type="match status" value="1"/>
</dbReference>
<dbReference type="HAMAP" id="MF_00966">
    <property type="entry name" value="G6PD"/>
    <property type="match status" value="1"/>
</dbReference>
<dbReference type="GO" id="GO:0009051">
    <property type="term" value="P:pentose-phosphate shunt, oxidative branch"/>
    <property type="evidence" value="ECO:0007669"/>
    <property type="project" value="TreeGrafter"/>
</dbReference>
<evidence type="ECO:0000256" key="4">
    <source>
        <dbReference type="ARBA" id="ARBA00023002"/>
    </source>
</evidence>
<feature type="domain" description="Glucose-6-phosphate dehydrogenase NAD-binding" evidence="7">
    <location>
        <begin position="6"/>
        <end position="173"/>
    </location>
</feature>
<dbReference type="PANTHER" id="PTHR23429:SF0">
    <property type="entry name" value="GLUCOSE-6-PHOSPHATE 1-DEHYDROGENASE"/>
    <property type="match status" value="1"/>
</dbReference>
<protein>
    <recommendedName>
        <fullName evidence="6">Glucose-6-phosphate 1-dehydrogenase</fullName>
        <shortName evidence="6">G6PD</shortName>
        <ecNumber evidence="6">1.1.1.49</ecNumber>
    </recommendedName>
</protein>
<feature type="binding site" evidence="6">
    <location>
        <position position="326"/>
    </location>
    <ligand>
        <name>substrate</name>
    </ligand>
</feature>
<comment type="pathway">
    <text evidence="1 6">Carbohydrate degradation; pentose phosphate pathway; D-ribulose 5-phosphate from D-glucose 6-phosphate (oxidative stage): step 1/3.</text>
</comment>
<evidence type="ECO:0000259" key="7">
    <source>
        <dbReference type="Pfam" id="PF00479"/>
    </source>
</evidence>
<evidence type="ECO:0000313" key="10">
    <source>
        <dbReference type="Proteomes" id="UP000316331"/>
    </source>
</evidence>
<dbReference type="SUPFAM" id="SSF55347">
    <property type="entry name" value="Glyceraldehyde-3-phosphate dehydrogenase-like, C-terminal domain"/>
    <property type="match status" value="1"/>
</dbReference>
<dbReference type="SUPFAM" id="SSF51735">
    <property type="entry name" value="NAD(P)-binding Rossmann-fold domains"/>
    <property type="match status" value="1"/>
</dbReference>
<comment type="catalytic activity">
    <reaction evidence="6">
        <text>D-glucose 6-phosphate + NADP(+) = 6-phospho-D-glucono-1,5-lactone + NADPH + H(+)</text>
        <dbReference type="Rhea" id="RHEA:15841"/>
        <dbReference type="ChEBI" id="CHEBI:15378"/>
        <dbReference type="ChEBI" id="CHEBI:57783"/>
        <dbReference type="ChEBI" id="CHEBI:57955"/>
        <dbReference type="ChEBI" id="CHEBI:58349"/>
        <dbReference type="ChEBI" id="CHEBI:61548"/>
        <dbReference type="EC" id="1.1.1.49"/>
    </reaction>
</comment>
<feature type="binding site" evidence="6">
    <location>
        <position position="134"/>
    </location>
    <ligand>
        <name>NADP(+)</name>
        <dbReference type="ChEBI" id="CHEBI:58349"/>
    </ligand>
</feature>
<dbReference type="PIRSF" id="PIRSF000110">
    <property type="entry name" value="G6PD"/>
    <property type="match status" value="1"/>
</dbReference>
<gene>
    <name evidence="6" type="primary">zwf</name>
    <name evidence="9" type="ORF">FB390_4625</name>
</gene>
<reference evidence="9 10" key="1">
    <citation type="submission" date="2019-06" db="EMBL/GenBank/DDBJ databases">
        <title>Sequencing the genomes of 1000 actinobacteria strains.</title>
        <authorList>
            <person name="Klenk H.-P."/>
        </authorList>
    </citation>
    <scope>NUCLEOTIDE SEQUENCE [LARGE SCALE GENOMIC DNA]</scope>
    <source>
        <strain evidence="9 10">DSM 103495</strain>
    </source>
</reference>
<keyword evidence="10" id="KW-1185">Reference proteome</keyword>
<feature type="binding site" evidence="6">
    <location>
        <position position="202"/>
    </location>
    <ligand>
        <name>substrate</name>
    </ligand>
</feature>
<evidence type="ECO:0000256" key="6">
    <source>
        <dbReference type="HAMAP-Rule" id="MF_00966"/>
    </source>
</evidence>
<evidence type="ECO:0000313" key="9">
    <source>
        <dbReference type="EMBL" id="TQM32922.1"/>
    </source>
</evidence>
<dbReference type="Pfam" id="PF00479">
    <property type="entry name" value="G6PD_N"/>
    <property type="match status" value="1"/>
</dbReference>
<sequence length="457" mass="49788">MIQRLVIFGGTGDLTGRYLLPGLAALHESGKLDTGFQLVCVDLKDWDDKQFRAWAADQLDQHAASTAGDSRRAITAAARYRRADIQNPLEVAEAIAGAGPVAVYLALAPALFPTAIRTLHEAHLPDGSRIVLEKPFGVDLASAETLNQLLSDLVPEQAVFRVDHFLAMTTVQNLLGSRLANRVLESLWNSAHIAKVEITWDETLTVEGRAGYYDNVGALEDMVQNHLLQLLCLVAMEPPITLSERDLRDRKVDVLRSIRPLTDDDIPHRTRRARYSAGTIGDRSVPSYTDEPGVDPQRGTETYAEIELALDNWRWSGTTFVLRTGKALGADRKEVAVHFRPVPHVPFGHDGSTSPNILRFALDPESLTLALTVVGPTAGTLVPLTMTAPIQPPELPAYGRLLLDVLTGNAALSIRGDEAEQAWRVVTPIISAWSRDLVPLDHYPAGSVVPSGVGNGR</sequence>
<dbReference type="PANTHER" id="PTHR23429">
    <property type="entry name" value="GLUCOSE-6-PHOSPHATE 1-DEHYDROGENASE G6PD"/>
    <property type="match status" value="1"/>
</dbReference>
<comment type="similarity">
    <text evidence="6">Belongs to the glucose-6-phosphate dehydrogenase family.</text>
</comment>
<evidence type="ECO:0000256" key="2">
    <source>
        <dbReference type="ARBA" id="ARBA00022526"/>
    </source>
</evidence>